<feature type="transmembrane region" description="Helical" evidence="5">
    <location>
        <begin position="35"/>
        <end position="55"/>
    </location>
</feature>
<proteinExistence type="inferred from homology"/>
<gene>
    <name evidence="6" type="ORF">SAMN04488557_1578</name>
</gene>
<sequence length="59" mass="5885">MGGNLIYYAIVFLIVAIVAAALGFGGVAGTAMSGAHLLLVVAVVFIVVGLLASVLRRGV</sequence>
<keyword evidence="3 5" id="KW-1133">Transmembrane helix</keyword>
<protein>
    <recommendedName>
        <fullName evidence="5">UPF0391 membrane protein SAMN04488557_1578</fullName>
    </recommendedName>
</protein>
<evidence type="ECO:0000313" key="6">
    <source>
        <dbReference type="EMBL" id="SFV32377.1"/>
    </source>
</evidence>
<accession>A0A1I7NCH5</accession>
<name>A0A1I7NCH5_9HYPH</name>
<evidence type="ECO:0000256" key="1">
    <source>
        <dbReference type="ARBA" id="ARBA00022475"/>
    </source>
</evidence>
<reference evidence="7" key="1">
    <citation type="submission" date="2016-10" db="EMBL/GenBank/DDBJ databases">
        <authorList>
            <person name="Varghese N."/>
            <person name="Submissions S."/>
        </authorList>
    </citation>
    <scope>NUCLEOTIDE SEQUENCE [LARGE SCALE GENOMIC DNA]</scope>
    <source>
        <strain evidence="7">DSM 1565</strain>
    </source>
</reference>
<evidence type="ECO:0000313" key="7">
    <source>
        <dbReference type="Proteomes" id="UP000199423"/>
    </source>
</evidence>
<evidence type="ECO:0000256" key="4">
    <source>
        <dbReference type="ARBA" id="ARBA00023136"/>
    </source>
</evidence>
<dbReference type="GO" id="GO:0005886">
    <property type="term" value="C:plasma membrane"/>
    <property type="evidence" value="ECO:0007669"/>
    <property type="project" value="UniProtKB-UniRule"/>
</dbReference>
<dbReference type="HAMAP" id="MF_01361">
    <property type="entry name" value="UPF0391"/>
    <property type="match status" value="1"/>
</dbReference>
<evidence type="ECO:0000256" key="5">
    <source>
        <dbReference type="HAMAP-Rule" id="MF_01361"/>
    </source>
</evidence>
<evidence type="ECO:0000256" key="2">
    <source>
        <dbReference type="ARBA" id="ARBA00022692"/>
    </source>
</evidence>
<feature type="transmembrane region" description="Helical" evidence="5">
    <location>
        <begin position="6"/>
        <end position="28"/>
    </location>
</feature>
<dbReference type="InterPro" id="IPR009760">
    <property type="entry name" value="DUF1328"/>
</dbReference>
<keyword evidence="4 5" id="KW-0472">Membrane</keyword>
<dbReference type="AlphaFoldDB" id="A0A1I7NCH5"/>
<dbReference type="Pfam" id="PF07043">
    <property type="entry name" value="DUF1328"/>
    <property type="match status" value="1"/>
</dbReference>
<keyword evidence="2 5" id="KW-0812">Transmembrane</keyword>
<keyword evidence="7" id="KW-1185">Reference proteome</keyword>
<dbReference type="Proteomes" id="UP000199423">
    <property type="component" value="Unassembled WGS sequence"/>
</dbReference>
<evidence type="ECO:0000256" key="3">
    <source>
        <dbReference type="ARBA" id="ARBA00022989"/>
    </source>
</evidence>
<comment type="similarity">
    <text evidence="5">Belongs to the UPF0391 family.</text>
</comment>
<dbReference type="PIRSF" id="PIRSF036466">
    <property type="entry name" value="UCP036466"/>
    <property type="match status" value="1"/>
</dbReference>
<dbReference type="STRING" id="51670.SAMN04488557_1578"/>
<comment type="caution">
    <text evidence="5">Lacks conserved residue(s) required for the propagation of feature annotation.</text>
</comment>
<keyword evidence="1 5" id="KW-1003">Cell membrane</keyword>
<dbReference type="RefSeq" id="WP_092868114.1">
    <property type="nucleotide sequence ID" value="NZ_FPCH01000002.1"/>
</dbReference>
<organism evidence="6 7">
    <name type="scientific">Hyphomicrobium facile</name>
    <dbReference type="NCBI Taxonomy" id="51670"/>
    <lineage>
        <taxon>Bacteria</taxon>
        <taxon>Pseudomonadati</taxon>
        <taxon>Pseudomonadota</taxon>
        <taxon>Alphaproteobacteria</taxon>
        <taxon>Hyphomicrobiales</taxon>
        <taxon>Hyphomicrobiaceae</taxon>
        <taxon>Hyphomicrobium</taxon>
    </lineage>
</organism>
<dbReference type="EMBL" id="FPCH01000002">
    <property type="protein sequence ID" value="SFV32377.1"/>
    <property type="molecule type" value="Genomic_DNA"/>
</dbReference>